<evidence type="ECO:0000256" key="16">
    <source>
        <dbReference type="ARBA" id="ARBA00029843"/>
    </source>
</evidence>
<dbReference type="EMBL" id="CP028773">
    <property type="protein sequence ID" value="AWU73522.1"/>
    <property type="molecule type" value="Genomic_DNA"/>
</dbReference>
<dbReference type="GO" id="GO:0005737">
    <property type="term" value="C:cytoplasm"/>
    <property type="evidence" value="ECO:0007669"/>
    <property type="project" value="UniProtKB-SubCell"/>
</dbReference>
<dbReference type="FunFam" id="3.40.50.2000:FF:000029">
    <property type="entry name" value="Sterol 3-beta-glucosyltransferase"/>
    <property type="match status" value="1"/>
</dbReference>
<evidence type="ECO:0000256" key="19">
    <source>
        <dbReference type="SAM" id="MobiDB-lite"/>
    </source>
</evidence>
<dbReference type="InterPro" id="IPR004276">
    <property type="entry name" value="GlycoTrans_28_N"/>
</dbReference>
<reference evidence="21 22" key="1">
    <citation type="submission" date="2018-06" db="EMBL/GenBank/DDBJ databases">
        <title>Population genomics shows no distinction between pathogenic Candida krusei and environmental Pichia kudriavzevii: One species, four names.</title>
        <authorList>
            <person name="Douglass A.P."/>
            <person name="Offei B."/>
            <person name="Braun-Galleani S."/>
            <person name="Coughlan A.Y."/>
            <person name="Martos A."/>
            <person name="Ortiz-Merino R.A."/>
            <person name="Byrne K.P."/>
            <person name="Wolfe K.H."/>
        </authorList>
    </citation>
    <scope>NUCLEOTIDE SEQUENCE [LARGE SCALE GENOMIC DNA]</scope>
    <source>
        <strain evidence="21 22">CBS573</strain>
    </source>
</reference>
<dbReference type="Pfam" id="PF06722">
    <property type="entry name" value="EryCIII-like_C"/>
    <property type="match status" value="1"/>
</dbReference>
<keyword evidence="15" id="KW-0753">Steroid metabolism</keyword>
<dbReference type="GO" id="GO:0005975">
    <property type="term" value="P:carbohydrate metabolic process"/>
    <property type="evidence" value="ECO:0007669"/>
    <property type="project" value="InterPro"/>
</dbReference>
<dbReference type="FunFam" id="2.30.29.30:FF:000303">
    <property type="entry name" value="Sterol 3-beta-glucosyltransferase"/>
    <property type="match status" value="1"/>
</dbReference>
<dbReference type="InterPro" id="IPR011993">
    <property type="entry name" value="PH-like_dom_sf"/>
</dbReference>
<dbReference type="GO" id="GO:0016126">
    <property type="term" value="P:sterol biosynthetic process"/>
    <property type="evidence" value="ECO:0007669"/>
    <property type="project" value="UniProtKB-KW"/>
</dbReference>
<evidence type="ECO:0000259" key="20">
    <source>
        <dbReference type="PROSITE" id="PS50003"/>
    </source>
</evidence>
<evidence type="ECO:0000313" key="22">
    <source>
        <dbReference type="Proteomes" id="UP000249293"/>
    </source>
</evidence>
<evidence type="ECO:0000313" key="21">
    <source>
        <dbReference type="EMBL" id="AWU73522.1"/>
    </source>
</evidence>
<evidence type="ECO:0000256" key="17">
    <source>
        <dbReference type="ARBA" id="ARBA00047886"/>
    </source>
</evidence>
<dbReference type="RefSeq" id="XP_029318999.1">
    <property type="nucleotide sequence ID" value="XM_029463139.1"/>
</dbReference>
<dbReference type="SMART" id="SM00233">
    <property type="entry name" value="PH"/>
    <property type="match status" value="1"/>
</dbReference>
<feature type="compositionally biased region" description="Polar residues" evidence="19">
    <location>
        <begin position="688"/>
        <end position="703"/>
    </location>
</feature>
<keyword evidence="11" id="KW-0756">Sterol biosynthesis</keyword>
<evidence type="ECO:0000256" key="2">
    <source>
        <dbReference type="ARBA" id="ARBA00004496"/>
    </source>
</evidence>
<accession>A0A2U9QWX7</accession>
<dbReference type="InterPro" id="IPR010610">
    <property type="entry name" value="EryCIII-like_C"/>
</dbReference>
<dbReference type="OrthoDB" id="10261837at2759"/>
<keyword evidence="12" id="KW-0443">Lipid metabolism</keyword>
<evidence type="ECO:0000256" key="11">
    <source>
        <dbReference type="ARBA" id="ARBA00023011"/>
    </source>
</evidence>
<comment type="catalytic activity">
    <reaction evidence="18">
        <text>a sterol + UDP-alpha-D-glucose = a sterol 3-beta-D-glucoside + UDP + H(+)</text>
        <dbReference type="Rhea" id="RHEA:22724"/>
        <dbReference type="ChEBI" id="CHEBI:15378"/>
        <dbReference type="ChEBI" id="CHEBI:15889"/>
        <dbReference type="ChEBI" id="CHEBI:37424"/>
        <dbReference type="ChEBI" id="CHEBI:58223"/>
        <dbReference type="ChEBI" id="CHEBI:58885"/>
        <dbReference type="EC" id="2.4.1.173"/>
    </reaction>
    <physiologicalReaction direction="left-to-right" evidence="18">
        <dbReference type="Rhea" id="RHEA:22725"/>
    </physiologicalReaction>
</comment>
<dbReference type="Pfam" id="PF00169">
    <property type="entry name" value="PH"/>
    <property type="match status" value="1"/>
</dbReference>
<dbReference type="Pfam" id="PF02893">
    <property type="entry name" value="GRAM"/>
    <property type="match status" value="1"/>
</dbReference>
<feature type="region of interest" description="Disordered" evidence="19">
    <location>
        <begin position="1381"/>
        <end position="1403"/>
    </location>
</feature>
<feature type="region of interest" description="Disordered" evidence="19">
    <location>
        <begin position="628"/>
        <end position="672"/>
    </location>
</feature>
<evidence type="ECO:0000256" key="14">
    <source>
        <dbReference type="ARBA" id="ARBA00023166"/>
    </source>
</evidence>
<dbReference type="Pfam" id="PF03033">
    <property type="entry name" value="Glyco_transf_28"/>
    <property type="match status" value="1"/>
</dbReference>
<evidence type="ECO:0000256" key="12">
    <source>
        <dbReference type="ARBA" id="ARBA00023098"/>
    </source>
</evidence>
<dbReference type="CDD" id="cd03784">
    <property type="entry name" value="GT1_Gtf-like"/>
    <property type="match status" value="1"/>
</dbReference>
<feature type="compositionally biased region" description="Polar residues" evidence="19">
    <location>
        <begin position="215"/>
        <end position="244"/>
    </location>
</feature>
<feature type="region of interest" description="Disordered" evidence="19">
    <location>
        <begin position="210"/>
        <end position="244"/>
    </location>
</feature>
<dbReference type="SMART" id="SM00568">
    <property type="entry name" value="GRAM"/>
    <property type="match status" value="2"/>
</dbReference>
<dbReference type="SUPFAM" id="SSF53756">
    <property type="entry name" value="UDP-Glycosyltransferase/glycogen phosphorylase"/>
    <property type="match status" value="1"/>
</dbReference>
<dbReference type="PANTHER" id="PTHR48050">
    <property type="entry name" value="STEROL 3-BETA-GLUCOSYLTRANSFERASE"/>
    <property type="match status" value="1"/>
</dbReference>
<evidence type="ECO:0000256" key="5">
    <source>
        <dbReference type="ARBA" id="ARBA00017894"/>
    </source>
</evidence>
<gene>
    <name evidence="21" type="ORF">C5L36_0A01280</name>
</gene>
<keyword evidence="14" id="KW-1207">Sterol metabolism</keyword>
<keyword evidence="8" id="KW-0328">Glycosyltransferase</keyword>
<name>A0A2U9QWX7_PICKU</name>
<feature type="region of interest" description="Disordered" evidence="19">
    <location>
        <begin position="67"/>
        <end position="97"/>
    </location>
</feature>
<dbReference type="VEuPathDB" id="FungiDB:C5L36_0A01280"/>
<comment type="similarity">
    <text evidence="3">Belongs to the glycosyltransferase 28 family.</text>
</comment>
<feature type="compositionally biased region" description="Acidic residues" evidence="19">
    <location>
        <begin position="628"/>
        <end position="653"/>
    </location>
</feature>
<evidence type="ECO:0000256" key="7">
    <source>
        <dbReference type="ARBA" id="ARBA00022516"/>
    </source>
</evidence>
<evidence type="ECO:0000256" key="4">
    <source>
        <dbReference type="ARBA" id="ARBA00012650"/>
    </source>
</evidence>
<dbReference type="Proteomes" id="UP000249293">
    <property type="component" value="Chromosome 1"/>
</dbReference>
<dbReference type="FunFam" id="3.40.50.2000:FF:000009">
    <property type="entry name" value="Sterol 3-beta-glucosyltransferase UGT80A2"/>
    <property type="match status" value="1"/>
</dbReference>
<dbReference type="InterPro" id="IPR001849">
    <property type="entry name" value="PH_domain"/>
</dbReference>
<feature type="compositionally biased region" description="Acidic residues" evidence="19">
    <location>
        <begin position="1384"/>
        <end position="1395"/>
    </location>
</feature>
<dbReference type="InterPro" id="IPR004182">
    <property type="entry name" value="GRAM"/>
</dbReference>
<comment type="catalytic activity">
    <reaction evidence="17">
        <text>ergosterol + UDP-alpha-D-glucose = ergosteryl 3-beta-D-glucoside + UDP + H(+)</text>
        <dbReference type="Rhea" id="RHEA:61836"/>
        <dbReference type="ChEBI" id="CHEBI:15378"/>
        <dbReference type="ChEBI" id="CHEBI:16933"/>
        <dbReference type="ChEBI" id="CHEBI:52973"/>
        <dbReference type="ChEBI" id="CHEBI:58223"/>
        <dbReference type="ChEBI" id="CHEBI:58885"/>
    </reaction>
    <physiologicalReaction direction="left-to-right" evidence="17">
        <dbReference type="Rhea" id="RHEA:61837"/>
    </physiologicalReaction>
</comment>
<evidence type="ECO:0000256" key="8">
    <source>
        <dbReference type="ARBA" id="ARBA00022676"/>
    </source>
</evidence>
<dbReference type="STRING" id="4909.A0A2U9QWX7"/>
<feature type="region of interest" description="Disordered" evidence="19">
    <location>
        <begin position="688"/>
        <end position="712"/>
    </location>
</feature>
<dbReference type="SUPFAM" id="SSF50729">
    <property type="entry name" value="PH domain-like"/>
    <property type="match status" value="1"/>
</dbReference>
<evidence type="ECO:0000256" key="13">
    <source>
        <dbReference type="ARBA" id="ARBA00023136"/>
    </source>
</evidence>
<comment type="subcellular location">
    <subcellularLocation>
        <location evidence="2">Cytoplasm</location>
    </subcellularLocation>
    <subcellularLocation>
        <location evidence="1">Membrane</location>
        <topology evidence="1">Peripheral membrane protein</topology>
    </subcellularLocation>
</comment>
<sequence>MEETNIRASGKMLNKDETKLADRLAKTDSQLYKIKSPIQLPIKYALPARKLFVNAIDLTRDISAGFEGKTRNSSGDIPHSEKKTSKAKDGEYNGSETNVLGSDDEYIADDDYILKDSYKSWSPLRKYKSPLADLGLGDDVKKVGASSQWLLRKSVHPIKTAGKVVVKPLPKPKGKLIDGNKSIDGISKSFAGYLATASMYAGFQDIENESREMETNTTEPDGSSIGNSEASPSVQGGNSEDGCSQHQLLDHVASKINEVVTLKDNDSNIDQLESIVSDDGSSVCYSKSDSTIPIPTFKDETIREKEPVKPRRNLSVFELSVVKRVTYGAGTDGDADFLVKRAEAITEKLKNVFGINDNEEFLGDYPCWLMGDVLLQGHLYTTTYNILFFAFLPKKRKDAEIKSGALSIASFHSLRLHRKWVIIRENTFSIYSSPTELYFPELVIDLRTALRAEVYGNSKTGDPLTPVWIRIVTENRTHWFQAENHDVARSWVTTLKKQIFSSRNKGDQVAIKIPLQNLVDIELTSIVGVAKNLRIKVIENNESFAIDDYYLMFFSDGERAIRDIKQAVENAGVQVCTDIDQETLDYSDLIKSKMELLKHSASAVESTNFKPKKRNGILKGIKSALLSSDEESEVDTDTDYVDDDDANDDDDDNNNNNNEASILEPDSSDNITKVEGLGKLSRRFIPSRFQSRAKSNDTKSTIHPLQDERMNNDSKLAEWGDDDEVTERKWSLKSMVQNVTSFGHGLIFAGPPTHYLESELALEGGDTYFLNNKKSRDQAQKRFIKRFSLSGTEKLVSTYHLYLMKGLPSYGKLYIGTQNVCFRSTVVGSNTVMILPFTDIENIHKESGFRFGYCGLVIVIRGHEELFFEFSANEYRDDCELQLLKQLDIFKNYSSGTGSPDCSFESENSCISSAKLKMFENKLNEGMGVSVPIIIEDHPIDKLQLKSMKVYRFTLLTIGSRGDVQPYIALGKSLLEEGHKVKIVTHEEFKDWILNHGIEFGAIAGDPSELMALMVSNPSINYSFIKEARSKFRAWIDDLLLSSWNACQDADVLIESPSSISGIHIAEKLQIPYFRAFTMPWTRTRAYPHAFLVPDQKLGGSYNYMTHVAFENGYWRGTSYQVNKWRVKTLGLPKTNLNAMHQNSVPFLYNISPVVFPPSVDFPEWVKVTGYWFLDEKTDYTPPEALIAFIKKARDDNKKLVYIGFGSIVVEDPTELTRAVVEAVLASDVRCILNKGWSERLGSKNSKEIEMELPREIYNSGNIPHDWLFTQIDAAVHHGGSGTTGASLRFGLPTIVKPFFGDQKFYAGRVEDLGCGVSLKSLDSKALSKAIREVTTNSRIIDRAKAVGELIRSENGVKTAIDNIYVLMEYAKRLSIAKHKHGDDVDDEREDENVEMDGSWLLV</sequence>
<dbReference type="CDD" id="cd13216">
    <property type="entry name" value="PH-GRAM2_AGT26"/>
    <property type="match status" value="1"/>
</dbReference>
<dbReference type="EC" id="2.4.1.173" evidence="4"/>
<evidence type="ECO:0000256" key="1">
    <source>
        <dbReference type="ARBA" id="ARBA00004170"/>
    </source>
</evidence>
<organism evidence="21 22">
    <name type="scientific">Pichia kudriavzevii</name>
    <name type="common">Yeast</name>
    <name type="synonym">Issatchenkia orientalis</name>
    <dbReference type="NCBI Taxonomy" id="4909"/>
    <lineage>
        <taxon>Eukaryota</taxon>
        <taxon>Fungi</taxon>
        <taxon>Dikarya</taxon>
        <taxon>Ascomycota</taxon>
        <taxon>Saccharomycotina</taxon>
        <taxon>Pichiomycetes</taxon>
        <taxon>Pichiales</taxon>
        <taxon>Pichiaceae</taxon>
        <taxon>Pichia</taxon>
    </lineage>
</organism>
<dbReference type="GeneID" id="40381232"/>
<evidence type="ECO:0000256" key="15">
    <source>
        <dbReference type="ARBA" id="ARBA00023221"/>
    </source>
</evidence>
<evidence type="ECO:0000256" key="9">
    <source>
        <dbReference type="ARBA" id="ARBA00022679"/>
    </source>
</evidence>
<proteinExistence type="inferred from homology"/>
<dbReference type="PANTHER" id="PTHR48050:SF25">
    <property type="entry name" value="STEROL 3-BETA-GLUCOSYLTRANSFERASE"/>
    <property type="match status" value="1"/>
</dbReference>
<keyword evidence="7" id="KW-0444">Lipid biosynthesis</keyword>
<dbReference type="PROSITE" id="PS50003">
    <property type="entry name" value="PH_DOMAIN"/>
    <property type="match status" value="1"/>
</dbReference>
<feature type="compositionally biased region" description="Basic and acidic residues" evidence="19">
    <location>
        <begin position="78"/>
        <end position="91"/>
    </location>
</feature>
<evidence type="ECO:0000256" key="3">
    <source>
        <dbReference type="ARBA" id="ARBA00006962"/>
    </source>
</evidence>
<evidence type="ECO:0000256" key="6">
    <source>
        <dbReference type="ARBA" id="ARBA00022490"/>
    </source>
</evidence>
<keyword evidence="6" id="KW-0963">Cytoplasm</keyword>
<keyword evidence="22" id="KW-1185">Reference proteome</keyword>
<protein>
    <recommendedName>
        <fullName evidence="5">Sterol 3-beta-glucosyltransferase</fullName>
        <ecNumber evidence="4">2.4.1.173</ecNumber>
    </recommendedName>
    <alternativeName>
        <fullName evidence="16">Autophagy-related protein 26</fullName>
    </alternativeName>
</protein>
<dbReference type="InterPro" id="IPR050426">
    <property type="entry name" value="Glycosyltransferase_28"/>
</dbReference>
<keyword evidence="13" id="KW-0472">Membrane</keyword>
<dbReference type="InterPro" id="IPR048065">
    <property type="entry name" value="ATG26_PH_GRAM2"/>
</dbReference>
<dbReference type="GO" id="GO:0016020">
    <property type="term" value="C:membrane"/>
    <property type="evidence" value="ECO:0007669"/>
    <property type="project" value="UniProtKB-SubCell"/>
</dbReference>
<dbReference type="Gene3D" id="3.40.50.2000">
    <property type="entry name" value="Glycogen Phosphorylase B"/>
    <property type="match status" value="2"/>
</dbReference>
<dbReference type="Gene3D" id="2.30.29.30">
    <property type="entry name" value="Pleckstrin-homology domain (PH domain)/Phosphotyrosine-binding domain (PTB)"/>
    <property type="match status" value="2"/>
</dbReference>
<evidence type="ECO:0000256" key="18">
    <source>
        <dbReference type="ARBA" id="ARBA00049453"/>
    </source>
</evidence>
<evidence type="ECO:0000256" key="10">
    <source>
        <dbReference type="ARBA" id="ARBA00022955"/>
    </source>
</evidence>
<keyword evidence="9" id="KW-0808">Transferase</keyword>
<keyword evidence="10" id="KW-0752">Steroid biosynthesis</keyword>
<dbReference type="InterPro" id="IPR002213">
    <property type="entry name" value="UDP_glucos_trans"/>
</dbReference>
<dbReference type="GO" id="GO:0016906">
    <property type="term" value="F:sterol 3-beta-glucosyltransferase activity"/>
    <property type="evidence" value="ECO:0007669"/>
    <property type="project" value="UniProtKB-EC"/>
</dbReference>
<feature type="domain" description="PH" evidence="20">
    <location>
        <begin position="399"/>
        <end position="500"/>
    </location>
</feature>
<dbReference type="KEGG" id="pkz:C5L36_0A01280"/>